<accession>A0ACC0K4N2</accession>
<reference evidence="1 2" key="1">
    <citation type="journal article" date="2022" name="Genome Biol. Evol.">
        <title>The Spruce Budworm Genome: Reconstructing the Evolutionary History of Antifreeze Proteins.</title>
        <authorList>
            <person name="Beliveau C."/>
            <person name="Gagne P."/>
            <person name="Picq S."/>
            <person name="Vernygora O."/>
            <person name="Keeling C.I."/>
            <person name="Pinkney K."/>
            <person name="Doucet D."/>
            <person name="Wen F."/>
            <person name="Johnston J.S."/>
            <person name="Maaroufi H."/>
            <person name="Boyle B."/>
            <person name="Laroche J."/>
            <person name="Dewar K."/>
            <person name="Juretic N."/>
            <person name="Blackburn G."/>
            <person name="Nisole A."/>
            <person name="Brunet B."/>
            <person name="Brandao M."/>
            <person name="Lumley L."/>
            <person name="Duan J."/>
            <person name="Quan G."/>
            <person name="Lucarotti C.J."/>
            <person name="Roe A.D."/>
            <person name="Sperling F.A.H."/>
            <person name="Levesque R.C."/>
            <person name="Cusson M."/>
        </authorList>
    </citation>
    <scope>NUCLEOTIDE SEQUENCE [LARGE SCALE GENOMIC DNA]</scope>
    <source>
        <strain evidence="1">Glfc:IPQL:Cfum</strain>
    </source>
</reference>
<comment type="caution">
    <text evidence="1">The sequence shown here is derived from an EMBL/GenBank/DDBJ whole genome shotgun (WGS) entry which is preliminary data.</text>
</comment>
<organism evidence="1 2">
    <name type="scientific">Choristoneura fumiferana</name>
    <name type="common">Spruce budworm moth</name>
    <name type="synonym">Archips fumiferana</name>
    <dbReference type="NCBI Taxonomy" id="7141"/>
    <lineage>
        <taxon>Eukaryota</taxon>
        <taxon>Metazoa</taxon>
        <taxon>Ecdysozoa</taxon>
        <taxon>Arthropoda</taxon>
        <taxon>Hexapoda</taxon>
        <taxon>Insecta</taxon>
        <taxon>Pterygota</taxon>
        <taxon>Neoptera</taxon>
        <taxon>Endopterygota</taxon>
        <taxon>Lepidoptera</taxon>
        <taxon>Glossata</taxon>
        <taxon>Ditrysia</taxon>
        <taxon>Tortricoidea</taxon>
        <taxon>Tortricidae</taxon>
        <taxon>Tortricinae</taxon>
        <taxon>Choristoneura</taxon>
    </lineage>
</organism>
<gene>
    <name evidence="1" type="ORF">MSG28_001259</name>
</gene>
<sequence>MALLQDHMDHMHTHVAAHAEGGEGEGGAAKSTALRLRASNRLSFVIPYLPPLRHNVCLGFVENLDENGVPQKISNEYVLGGHYEIDIAGIRYAAKVHLHSPNLPTKYPDKERDVYQATRKHAETQQFLGRHYQP</sequence>
<evidence type="ECO:0000313" key="1">
    <source>
        <dbReference type="EMBL" id="KAI8431222.1"/>
    </source>
</evidence>
<proteinExistence type="predicted"/>
<protein>
    <submittedName>
        <fullName evidence="1">Uncharacterized protein</fullName>
    </submittedName>
</protein>
<keyword evidence="2" id="KW-1185">Reference proteome</keyword>
<name>A0ACC0K4N2_CHOFU</name>
<evidence type="ECO:0000313" key="2">
    <source>
        <dbReference type="Proteomes" id="UP001064048"/>
    </source>
</evidence>
<dbReference type="EMBL" id="CM046131">
    <property type="protein sequence ID" value="KAI8431222.1"/>
    <property type="molecule type" value="Genomic_DNA"/>
</dbReference>
<dbReference type="Proteomes" id="UP001064048">
    <property type="component" value="Chromosome Z"/>
</dbReference>